<dbReference type="PROSITE" id="PS50885">
    <property type="entry name" value="HAMP"/>
    <property type="match status" value="1"/>
</dbReference>
<evidence type="ECO:0000256" key="7">
    <source>
        <dbReference type="SAM" id="Coils"/>
    </source>
</evidence>
<dbReference type="InterPro" id="IPR004089">
    <property type="entry name" value="MCPsignal_dom"/>
</dbReference>
<name>A0A1I0CVP5_9BACI</name>
<dbReference type="Pfam" id="PF00015">
    <property type="entry name" value="MCPsignal"/>
    <property type="match status" value="1"/>
</dbReference>
<dbReference type="PANTHER" id="PTHR32089">
    <property type="entry name" value="METHYL-ACCEPTING CHEMOTAXIS PROTEIN MCPB"/>
    <property type="match status" value="1"/>
</dbReference>
<dbReference type="Gene3D" id="1.10.287.950">
    <property type="entry name" value="Methyl-accepting chemotaxis protein"/>
    <property type="match status" value="1"/>
</dbReference>
<dbReference type="PANTHER" id="PTHR32089:SF112">
    <property type="entry name" value="LYSOZYME-LIKE PROTEIN-RELATED"/>
    <property type="match status" value="1"/>
</dbReference>
<dbReference type="RefSeq" id="WP_093133077.1">
    <property type="nucleotide sequence ID" value="NZ_FOHJ01000003.1"/>
</dbReference>
<feature type="coiled-coil region" evidence="7">
    <location>
        <begin position="396"/>
        <end position="423"/>
    </location>
</feature>
<evidence type="ECO:0000256" key="1">
    <source>
        <dbReference type="ARBA" id="ARBA00004236"/>
    </source>
</evidence>
<feature type="domain" description="HAMP" evidence="10">
    <location>
        <begin position="71"/>
        <end position="124"/>
    </location>
</feature>
<comment type="subcellular location">
    <subcellularLocation>
        <location evidence="1">Cell membrane</location>
    </subcellularLocation>
</comment>
<dbReference type="Pfam" id="PF00672">
    <property type="entry name" value="HAMP"/>
    <property type="match status" value="1"/>
</dbReference>
<feature type="domain" description="Methyl-accepting transducer" evidence="9">
    <location>
        <begin position="143"/>
        <end position="379"/>
    </location>
</feature>
<dbReference type="AlphaFoldDB" id="A0A1I0CVP5"/>
<reference evidence="12" key="1">
    <citation type="submission" date="2016-10" db="EMBL/GenBank/DDBJ databases">
        <authorList>
            <person name="Varghese N."/>
            <person name="Submissions S."/>
        </authorList>
    </citation>
    <scope>NUCLEOTIDE SEQUENCE [LARGE SCALE GENOMIC DNA]</scope>
    <source>
        <strain evidence="12">CGMCC 1.3566</strain>
    </source>
</reference>
<evidence type="ECO:0000313" key="12">
    <source>
        <dbReference type="Proteomes" id="UP000199095"/>
    </source>
</evidence>
<dbReference type="Proteomes" id="UP000199095">
    <property type="component" value="Unassembled WGS sequence"/>
</dbReference>
<keyword evidence="4 6" id="KW-0807">Transducer</keyword>
<evidence type="ECO:0000259" key="10">
    <source>
        <dbReference type="PROSITE" id="PS50885"/>
    </source>
</evidence>
<protein>
    <submittedName>
        <fullName evidence="11">Methyl-accepting chemotaxis protein</fullName>
    </submittedName>
</protein>
<keyword evidence="12" id="KW-1185">Reference proteome</keyword>
<proteinExistence type="inferred from homology"/>
<evidence type="ECO:0000256" key="8">
    <source>
        <dbReference type="SAM" id="Phobius"/>
    </source>
</evidence>
<dbReference type="SUPFAM" id="SSF58104">
    <property type="entry name" value="Methyl-accepting chemotaxis protein (MCP) signaling domain"/>
    <property type="match status" value="1"/>
</dbReference>
<evidence type="ECO:0000256" key="5">
    <source>
        <dbReference type="ARBA" id="ARBA00029447"/>
    </source>
</evidence>
<keyword evidence="8" id="KW-1133">Transmembrane helix</keyword>
<evidence type="ECO:0000256" key="2">
    <source>
        <dbReference type="ARBA" id="ARBA00022475"/>
    </source>
</evidence>
<dbReference type="SMART" id="SM00283">
    <property type="entry name" value="MA"/>
    <property type="match status" value="1"/>
</dbReference>
<evidence type="ECO:0000259" key="9">
    <source>
        <dbReference type="PROSITE" id="PS50111"/>
    </source>
</evidence>
<keyword evidence="3 8" id="KW-0472">Membrane</keyword>
<dbReference type="GO" id="GO:0005886">
    <property type="term" value="C:plasma membrane"/>
    <property type="evidence" value="ECO:0007669"/>
    <property type="project" value="UniProtKB-SubCell"/>
</dbReference>
<evidence type="ECO:0000256" key="4">
    <source>
        <dbReference type="ARBA" id="ARBA00023224"/>
    </source>
</evidence>
<dbReference type="GO" id="GO:0007165">
    <property type="term" value="P:signal transduction"/>
    <property type="evidence" value="ECO:0007669"/>
    <property type="project" value="UniProtKB-KW"/>
</dbReference>
<keyword evidence="7" id="KW-0175">Coiled coil</keyword>
<dbReference type="PROSITE" id="PS50111">
    <property type="entry name" value="CHEMOTAXIS_TRANSDUC_2"/>
    <property type="match status" value="1"/>
</dbReference>
<dbReference type="EMBL" id="FOHJ01000003">
    <property type="protein sequence ID" value="SET23909.1"/>
    <property type="molecule type" value="Genomic_DNA"/>
</dbReference>
<keyword evidence="8" id="KW-0812">Transmembrane</keyword>
<evidence type="ECO:0000256" key="6">
    <source>
        <dbReference type="PROSITE-ProRule" id="PRU00284"/>
    </source>
</evidence>
<feature type="transmembrane region" description="Helical" evidence="8">
    <location>
        <begin position="48"/>
        <end position="74"/>
    </location>
</feature>
<dbReference type="CDD" id="cd06225">
    <property type="entry name" value="HAMP"/>
    <property type="match status" value="1"/>
</dbReference>
<keyword evidence="2" id="KW-1003">Cell membrane</keyword>
<sequence length="429" mass="46532">MADKHRFSLKVKLVCFTTVLALITYGTSAFFIYVLNDYLQSFLGLSEPVYMITILLLGIIWSGILAYFAAGFIIKPLLKLKDAANEAANGNMAKDVEVSKSNDEIRSLGLAFNTMLASLRDIITNIEDNFDQTHQSVGAIKQSVMNAEQQASTISQTISEIASGAESSSSSILQTAESVEEATRLAREVQKEAKHSHSLSQGMLETLNQSKGIIGKLVTSVQNISTDQKNSLEAVERLEKNAAEVEKIISLVGEIAEQTNLLALNASIEAARAGEHGQGFAVVAEEVRKLADESSRAVQNISGFIATIQQDVRGVVEQIQNQVSYARQEASKGEESNVAIENVSTSVNEVADAVGNISDLMDKQLATMEATSKESQEVAAIAEQTTAGTEEVSASIQEQNAVIQEVSKKAYQLEQQAKQLNRQIHKFQK</sequence>
<evidence type="ECO:0000256" key="3">
    <source>
        <dbReference type="ARBA" id="ARBA00023136"/>
    </source>
</evidence>
<organism evidence="11 12">
    <name type="scientific">Salinibacillus kushneri</name>
    <dbReference type="NCBI Taxonomy" id="237682"/>
    <lineage>
        <taxon>Bacteria</taxon>
        <taxon>Bacillati</taxon>
        <taxon>Bacillota</taxon>
        <taxon>Bacilli</taxon>
        <taxon>Bacillales</taxon>
        <taxon>Bacillaceae</taxon>
        <taxon>Salinibacillus</taxon>
    </lineage>
</organism>
<dbReference type="STRING" id="237682.SAMN05421676_103310"/>
<accession>A0A1I0CVP5</accession>
<evidence type="ECO:0000313" key="11">
    <source>
        <dbReference type="EMBL" id="SET23909.1"/>
    </source>
</evidence>
<dbReference type="SMART" id="SM00304">
    <property type="entry name" value="HAMP"/>
    <property type="match status" value="1"/>
</dbReference>
<dbReference type="OrthoDB" id="2489132at2"/>
<dbReference type="InterPro" id="IPR003660">
    <property type="entry name" value="HAMP_dom"/>
</dbReference>
<comment type="similarity">
    <text evidence="5">Belongs to the methyl-accepting chemotaxis (MCP) protein family.</text>
</comment>
<feature type="transmembrane region" description="Helical" evidence="8">
    <location>
        <begin position="12"/>
        <end position="36"/>
    </location>
</feature>
<gene>
    <name evidence="11" type="ORF">SAMN05421676_103310</name>
</gene>